<dbReference type="RefSeq" id="WP_068543443.1">
    <property type="nucleotide sequence ID" value="NZ_LSFI01000051.1"/>
</dbReference>
<keyword evidence="1 4" id="KW-0533">Nickel</keyword>
<keyword evidence="3 4" id="KW-0862">Zinc</keyword>
<feature type="binding site" evidence="4">
    <location>
        <position position="2"/>
    </location>
    <ligand>
        <name>Ni(2+)</name>
        <dbReference type="ChEBI" id="CHEBI:49786"/>
    </ligand>
</feature>
<dbReference type="InterPro" id="IPR000688">
    <property type="entry name" value="HypA/HybF"/>
</dbReference>
<evidence type="ECO:0000256" key="2">
    <source>
        <dbReference type="ARBA" id="ARBA00022723"/>
    </source>
</evidence>
<accession>A0A177E543</accession>
<dbReference type="Proteomes" id="UP000076964">
    <property type="component" value="Unassembled WGS sequence"/>
</dbReference>
<gene>
    <name evidence="4" type="primary">hypA</name>
    <name evidence="5" type="ORF">TH606_09790</name>
</gene>
<dbReference type="PIRSF" id="PIRSF004761">
    <property type="entry name" value="Hydrgn_mat_HypA"/>
    <property type="match status" value="1"/>
</dbReference>
<dbReference type="PANTHER" id="PTHR34535:SF3">
    <property type="entry name" value="HYDROGENASE MATURATION FACTOR HYPA"/>
    <property type="match status" value="1"/>
</dbReference>
<evidence type="ECO:0000313" key="6">
    <source>
        <dbReference type="Proteomes" id="UP000076964"/>
    </source>
</evidence>
<dbReference type="Gene3D" id="3.30.2320.80">
    <property type="match status" value="1"/>
</dbReference>
<comment type="caution">
    <text evidence="5">The sequence shown here is derived from an EMBL/GenBank/DDBJ whole genome shotgun (WGS) entry which is preliminary data.</text>
</comment>
<evidence type="ECO:0000313" key="5">
    <source>
        <dbReference type="EMBL" id="OAG26908.1"/>
    </source>
</evidence>
<organism evidence="5 6">
    <name type="scientific">Thermodesulfatator autotrophicus</name>
    <dbReference type="NCBI Taxonomy" id="1795632"/>
    <lineage>
        <taxon>Bacteria</taxon>
        <taxon>Pseudomonadati</taxon>
        <taxon>Thermodesulfobacteriota</taxon>
        <taxon>Thermodesulfobacteria</taxon>
        <taxon>Thermodesulfobacteriales</taxon>
        <taxon>Thermodesulfatatoraceae</taxon>
        <taxon>Thermodesulfatator</taxon>
    </lineage>
</organism>
<comment type="function">
    <text evidence="4">Involved in the maturation of [NiFe] hydrogenases. Required for nickel insertion into the metal center of the hydrogenase.</text>
</comment>
<feature type="binding site" evidence="4">
    <location>
        <position position="89"/>
    </location>
    <ligand>
        <name>Zn(2+)</name>
        <dbReference type="ChEBI" id="CHEBI:29105"/>
    </ligand>
</feature>
<protein>
    <recommendedName>
        <fullName evidence="4">Hydrogenase maturation factor HypA</fullName>
    </recommendedName>
</protein>
<dbReference type="STRING" id="1795632.TH606_09790"/>
<sequence>MHETSLVIAMCTQIEEMIRAQKAQKVVSITVRVGEFSGVEEEAFNFAFEVYKKEHPLFRETTLKLERVPALKKCLNCGEEFKELYQRSCPRCQKEEITYSGGDELEIAKLELLVED</sequence>
<evidence type="ECO:0000256" key="3">
    <source>
        <dbReference type="ARBA" id="ARBA00022833"/>
    </source>
</evidence>
<evidence type="ECO:0000256" key="1">
    <source>
        <dbReference type="ARBA" id="ARBA00022596"/>
    </source>
</evidence>
<feature type="binding site" evidence="4">
    <location>
        <position position="77"/>
    </location>
    <ligand>
        <name>Zn(2+)</name>
        <dbReference type="ChEBI" id="CHEBI:29105"/>
    </ligand>
</feature>
<dbReference type="AlphaFoldDB" id="A0A177E543"/>
<feature type="binding site" evidence="4">
    <location>
        <position position="74"/>
    </location>
    <ligand>
        <name>Zn(2+)</name>
        <dbReference type="ChEBI" id="CHEBI:29105"/>
    </ligand>
</feature>
<reference evidence="5 6" key="1">
    <citation type="submission" date="2016-02" db="EMBL/GenBank/DDBJ databases">
        <title>Draft genome sequence of Thermodesulfatator sp. S606.</title>
        <authorList>
            <person name="Lai Q."/>
            <person name="Cao J."/>
            <person name="Dupont S."/>
            <person name="Shao Z."/>
            <person name="Jebbar M."/>
            <person name="Alain K."/>
        </authorList>
    </citation>
    <scope>NUCLEOTIDE SEQUENCE [LARGE SCALE GENOMIC DNA]</scope>
    <source>
        <strain evidence="5 6">S606</strain>
    </source>
</reference>
<name>A0A177E543_9BACT</name>
<dbReference type="OrthoDB" id="9800361at2"/>
<keyword evidence="6" id="KW-1185">Reference proteome</keyword>
<proteinExistence type="inferred from homology"/>
<feature type="binding site" evidence="4">
    <location>
        <position position="92"/>
    </location>
    <ligand>
        <name>Zn(2+)</name>
        <dbReference type="ChEBI" id="CHEBI:29105"/>
    </ligand>
</feature>
<dbReference type="GO" id="GO:0051604">
    <property type="term" value="P:protein maturation"/>
    <property type="evidence" value="ECO:0007669"/>
    <property type="project" value="InterPro"/>
</dbReference>
<dbReference type="EMBL" id="LSFI01000051">
    <property type="protein sequence ID" value="OAG26908.1"/>
    <property type="molecule type" value="Genomic_DNA"/>
</dbReference>
<dbReference type="Pfam" id="PF01155">
    <property type="entry name" value="HypA"/>
    <property type="match status" value="1"/>
</dbReference>
<keyword evidence="2 4" id="KW-0479">Metal-binding</keyword>
<dbReference type="GO" id="GO:0008270">
    <property type="term" value="F:zinc ion binding"/>
    <property type="evidence" value="ECO:0007669"/>
    <property type="project" value="UniProtKB-UniRule"/>
</dbReference>
<dbReference type="GO" id="GO:0016151">
    <property type="term" value="F:nickel cation binding"/>
    <property type="evidence" value="ECO:0007669"/>
    <property type="project" value="UniProtKB-UniRule"/>
</dbReference>
<dbReference type="PANTHER" id="PTHR34535">
    <property type="entry name" value="HYDROGENASE MATURATION FACTOR HYPA"/>
    <property type="match status" value="1"/>
</dbReference>
<evidence type="ECO:0000256" key="4">
    <source>
        <dbReference type="HAMAP-Rule" id="MF_00213"/>
    </source>
</evidence>
<comment type="similarity">
    <text evidence="4">Belongs to the HypA/HybF family.</text>
</comment>
<dbReference type="HAMAP" id="MF_00213">
    <property type="entry name" value="HypA_HybF"/>
    <property type="match status" value="1"/>
</dbReference>